<proteinExistence type="predicted"/>
<accession>A0A8S5RCL3</accession>
<organism evidence="1">
    <name type="scientific">virus sp. ctx9V1</name>
    <dbReference type="NCBI Taxonomy" id="2828001"/>
    <lineage>
        <taxon>Viruses</taxon>
    </lineage>
</organism>
<protein>
    <submittedName>
        <fullName evidence="1">Uncharacterized protein</fullName>
    </submittedName>
</protein>
<sequence>MLFIILLSSLYFSIKLSLEICIVINLCSK</sequence>
<evidence type="ECO:0000313" key="1">
    <source>
        <dbReference type="EMBL" id="DAE29158.1"/>
    </source>
</evidence>
<dbReference type="EMBL" id="BK059093">
    <property type="protein sequence ID" value="DAE29158.1"/>
    <property type="molecule type" value="Genomic_DNA"/>
</dbReference>
<reference evidence="1" key="1">
    <citation type="journal article" date="2021" name="Proc. Natl. Acad. Sci. U.S.A.">
        <title>A Catalog of Tens of Thousands of Viruses from Human Metagenomes Reveals Hidden Associations with Chronic Diseases.</title>
        <authorList>
            <person name="Tisza M.J."/>
            <person name="Buck C.B."/>
        </authorList>
    </citation>
    <scope>NUCLEOTIDE SEQUENCE</scope>
    <source>
        <strain evidence="1">Ctx9V1</strain>
    </source>
</reference>
<name>A0A8S5RCL3_9VIRU</name>